<accession>A0A455UB91</accession>
<sequence length="64" mass="7169">MCSLTKAKRYGLMLTYALCAPAPSPEAREVFLPDSEYARAEALDYTAMAAAQRSFSERYLSEVR</sequence>
<evidence type="ECO:0000313" key="1">
    <source>
        <dbReference type="EMBL" id="BBI62543.1"/>
    </source>
</evidence>
<protein>
    <submittedName>
        <fullName evidence="1">Uncharacterized protein</fullName>
    </submittedName>
</protein>
<evidence type="ECO:0000313" key="2">
    <source>
        <dbReference type="Proteomes" id="UP000320231"/>
    </source>
</evidence>
<reference evidence="1 2" key="1">
    <citation type="journal article" date="2019" name="Microbiol. Resour. Announc.">
        <title>Complete Genome Sequence of Halomonas sulfidaeris Strain Esulfide1 Isolated from a Metal Sulfide Rock at a Depth of 2,200 Meters, Obtained Using Nanopore Sequencing.</title>
        <authorList>
            <person name="Saito M."/>
            <person name="Nishigata A."/>
            <person name="Galipon J."/>
            <person name="Arakawa K."/>
        </authorList>
    </citation>
    <scope>NUCLEOTIDE SEQUENCE [LARGE SCALE GENOMIC DNA]</scope>
    <source>
        <strain evidence="1 2">ATCC BAA-803</strain>
    </source>
</reference>
<dbReference type="Proteomes" id="UP000320231">
    <property type="component" value="Chromosome"/>
</dbReference>
<dbReference type="KEGG" id="hsr:HSBAA_38490"/>
<proteinExistence type="predicted"/>
<name>A0A455UB91_9GAMM</name>
<organism evidence="1 2">
    <name type="scientific">Vreelandella sulfidaeris</name>
    <dbReference type="NCBI Taxonomy" id="115553"/>
    <lineage>
        <taxon>Bacteria</taxon>
        <taxon>Pseudomonadati</taxon>
        <taxon>Pseudomonadota</taxon>
        <taxon>Gammaproteobacteria</taxon>
        <taxon>Oceanospirillales</taxon>
        <taxon>Halomonadaceae</taxon>
        <taxon>Vreelandella</taxon>
    </lineage>
</organism>
<gene>
    <name evidence="1" type="ORF">HSBAA_38490</name>
</gene>
<dbReference type="AlphaFoldDB" id="A0A455UB91"/>
<dbReference type="EMBL" id="AP019514">
    <property type="protein sequence ID" value="BBI62543.1"/>
    <property type="molecule type" value="Genomic_DNA"/>
</dbReference>